<dbReference type="EMBL" id="BK015546">
    <property type="protein sequence ID" value="DAE12282.1"/>
    <property type="molecule type" value="Genomic_DNA"/>
</dbReference>
<proteinExistence type="predicted"/>
<evidence type="ECO:0000313" key="1">
    <source>
        <dbReference type="EMBL" id="DAE12282.1"/>
    </source>
</evidence>
<organism evidence="1">
    <name type="scientific">Siphoviridae sp. ctMgg26</name>
    <dbReference type="NCBI Taxonomy" id="2825462"/>
    <lineage>
        <taxon>Viruses</taxon>
        <taxon>Duplodnaviria</taxon>
        <taxon>Heunggongvirae</taxon>
        <taxon>Uroviricota</taxon>
        <taxon>Caudoviricetes</taxon>
    </lineage>
</organism>
<name>A0A8S5PZG6_9CAUD</name>
<accession>A0A8S5PZG6</accession>
<protein>
    <submittedName>
        <fullName evidence="1">Uncharacterized protein</fullName>
    </submittedName>
</protein>
<reference evidence="1" key="1">
    <citation type="journal article" date="2021" name="Proc. Natl. Acad. Sci. U.S.A.">
        <title>A Catalog of Tens of Thousands of Viruses from Human Metagenomes Reveals Hidden Associations with Chronic Diseases.</title>
        <authorList>
            <person name="Tisza M.J."/>
            <person name="Buck C.B."/>
        </authorList>
    </citation>
    <scope>NUCLEOTIDE SEQUENCE</scope>
    <source>
        <strain evidence="1">CtMgg26</strain>
    </source>
</reference>
<sequence length="88" mass="9757">MEINGICLSCTKFINGECKGTTIKAYTGCIFRKQASLDDLKQSAKSAYIQAKKQYMDTVTAENIHGNSEAWKTFCDAKIACRRLGVII</sequence>